<keyword evidence="10" id="KW-1015">Disulfide bond</keyword>
<dbReference type="InterPro" id="IPR006201">
    <property type="entry name" value="Neur_channel"/>
</dbReference>
<evidence type="ECO:0000256" key="13">
    <source>
        <dbReference type="ARBA" id="ARBA00023180"/>
    </source>
</evidence>
<comment type="caution">
    <text evidence="24">The sequence shown here is derived from an EMBL/GenBank/DDBJ whole genome shotgun (WGS) entry which is preliminary data.</text>
</comment>
<evidence type="ECO:0000313" key="25">
    <source>
        <dbReference type="Proteomes" id="UP000094527"/>
    </source>
</evidence>
<dbReference type="PRINTS" id="PR00252">
    <property type="entry name" value="NRIONCHANNEL"/>
</dbReference>
<evidence type="ECO:0000256" key="19">
    <source>
        <dbReference type="ARBA" id="ARBA00071250"/>
    </source>
</evidence>
<feature type="transmembrane region" description="Helical" evidence="20">
    <location>
        <begin position="220"/>
        <end position="241"/>
    </location>
</feature>
<keyword evidence="3" id="KW-1003">Cell membrane</keyword>
<feature type="domain" description="Neurotransmitter-gated ion-channel transmembrane" evidence="23">
    <location>
        <begin position="227"/>
        <end position="353"/>
    </location>
</feature>
<sequence>MTVDNMWDAVDRPDNVTQTVSQILRNYDIRLRPNFGGDPLYIGMELTIASFDSISEVNMDYTITMYLNQYWKDERLAYSTRDDQLTLAGDFAEKVWVPDTFFANDKSSFLHDVTEKNKMVRLAGDGSITYGMRFTTTLSCQMDLHYYPLDSQNCTVEIESYGYTVTDVVMYWKAPGVMGVEDVKIQQFTITGYETNDRIELLATGVYQRLSLSFALKRNVGYFIFQTYLPSILIVMLSWVSFWINHESPPARVALGITTVLTMTTISTGVRSSLPRISYVKAIDIYLVMCFVFVFAALLEYAAVNYMFWAAKAPPRVPKVKKKKTKKSSAEPRSARQRLADQAKSVFRLKHRKTEVEKEATPVSHSSPAPPTSATSLPATIVTSTAVTVEKEKSLPPPGLSVSPPPPPPPTKGAAISALIVPQIPPKSSSTASSSLSPSPASTLPRRGTSRDKRVSKELAKDILNLSLLPSLSSIEVAPGGGAGGWPRGGTSETASLNLAVPRIVRSTSFSGLSGVQHPSHLTMVHPAARFYPPTFPVKPKLTWKQRQQRVVQSFRKHAKAFEQKLPNIKKDVSIIDRFSRIVFPLSFLLFNTVYWSFYFFNS</sequence>
<evidence type="ECO:0000256" key="12">
    <source>
        <dbReference type="ARBA" id="ARBA00023173"/>
    </source>
</evidence>
<dbReference type="Gene3D" id="2.70.170.10">
    <property type="entry name" value="Neurotransmitter-gated ion-channel ligand-binding domain"/>
    <property type="match status" value="1"/>
</dbReference>
<keyword evidence="17 20" id="KW-0407">Ion channel</keyword>
<comment type="similarity">
    <text evidence="1">Belongs to the ligand-gated ion channel (TC 1.A.9) family. Gamma-aminobutyric acid receptor (TC 1.A.9.5) subfamily.</text>
</comment>
<evidence type="ECO:0000259" key="22">
    <source>
        <dbReference type="Pfam" id="PF02931"/>
    </source>
</evidence>
<dbReference type="FunFam" id="1.20.58.390:FF:000040">
    <property type="entry name" value="Gamma-aminobutyric acid receptor subunit beta-like"/>
    <property type="match status" value="1"/>
</dbReference>
<dbReference type="InterPro" id="IPR038050">
    <property type="entry name" value="Neuro_actylchol_rec"/>
</dbReference>
<dbReference type="InterPro" id="IPR002289">
    <property type="entry name" value="GABAAb_rcpt"/>
</dbReference>
<evidence type="ECO:0000256" key="5">
    <source>
        <dbReference type="ARBA" id="ARBA00022729"/>
    </source>
</evidence>
<evidence type="ECO:0000256" key="16">
    <source>
        <dbReference type="ARBA" id="ARBA00023286"/>
    </source>
</evidence>
<dbReference type="GO" id="GO:0005254">
    <property type="term" value="F:chloride channel activity"/>
    <property type="evidence" value="ECO:0007669"/>
    <property type="project" value="UniProtKB-KW"/>
</dbReference>
<keyword evidence="11 24" id="KW-0675">Receptor</keyword>
<feature type="transmembrane region" description="Helical" evidence="20">
    <location>
        <begin position="286"/>
        <end position="309"/>
    </location>
</feature>
<evidence type="ECO:0000313" key="24">
    <source>
        <dbReference type="EMBL" id="ODM90108.1"/>
    </source>
</evidence>
<feature type="transmembrane region" description="Helical" evidence="20">
    <location>
        <begin position="582"/>
        <end position="601"/>
    </location>
</feature>
<dbReference type="EMBL" id="LJIJ01002165">
    <property type="protein sequence ID" value="ODM90108.1"/>
    <property type="molecule type" value="Genomic_DNA"/>
</dbReference>
<feature type="compositionally biased region" description="Low complexity" evidence="21">
    <location>
        <begin position="426"/>
        <end position="445"/>
    </location>
</feature>
<feature type="transmembrane region" description="Helical" evidence="20">
    <location>
        <begin position="253"/>
        <end position="274"/>
    </location>
</feature>
<gene>
    <name evidence="24" type="ORF">Ocin01_16575</name>
</gene>
<evidence type="ECO:0000256" key="4">
    <source>
        <dbReference type="ARBA" id="ARBA00022692"/>
    </source>
</evidence>
<reference evidence="24 25" key="1">
    <citation type="journal article" date="2016" name="Genome Biol. Evol.">
        <title>Gene Family Evolution Reflects Adaptation to Soil Environmental Stressors in the Genome of the Collembolan Orchesella cincta.</title>
        <authorList>
            <person name="Faddeeva-Vakhrusheva A."/>
            <person name="Derks M.F."/>
            <person name="Anvar S.Y."/>
            <person name="Agamennone V."/>
            <person name="Suring W."/>
            <person name="Smit S."/>
            <person name="van Straalen N.M."/>
            <person name="Roelofs D."/>
        </authorList>
    </citation>
    <scope>NUCLEOTIDE SEQUENCE [LARGE SCALE GENOMIC DNA]</scope>
    <source>
        <tissue evidence="24">Mixed pool</tissue>
    </source>
</reference>
<organism evidence="24 25">
    <name type="scientific">Orchesella cincta</name>
    <name type="common">Springtail</name>
    <name type="synonym">Podura cincta</name>
    <dbReference type="NCBI Taxonomy" id="48709"/>
    <lineage>
        <taxon>Eukaryota</taxon>
        <taxon>Metazoa</taxon>
        <taxon>Ecdysozoa</taxon>
        <taxon>Arthropoda</taxon>
        <taxon>Hexapoda</taxon>
        <taxon>Collembola</taxon>
        <taxon>Entomobryomorpha</taxon>
        <taxon>Entomobryoidea</taxon>
        <taxon>Orchesellidae</taxon>
        <taxon>Orchesellinae</taxon>
        <taxon>Orchesella</taxon>
    </lineage>
</organism>
<dbReference type="CDD" id="cd19049">
    <property type="entry name" value="LGIC_TM_anion"/>
    <property type="match status" value="1"/>
</dbReference>
<dbReference type="GO" id="GO:0045211">
    <property type="term" value="C:postsynaptic membrane"/>
    <property type="evidence" value="ECO:0007669"/>
    <property type="project" value="UniProtKB-SubCell"/>
</dbReference>
<keyword evidence="14" id="KW-0868">Chloride</keyword>
<dbReference type="InterPro" id="IPR006202">
    <property type="entry name" value="Neur_chan_lig-bd"/>
</dbReference>
<feature type="domain" description="Neurotransmitter-gated ion-channel ligand-binding" evidence="22">
    <location>
        <begin position="18"/>
        <end position="219"/>
    </location>
</feature>
<dbReference type="FunFam" id="2.70.170.10:FF:000021">
    <property type="entry name" value="Gamma-aminobutyric acid receptor isoform 3b"/>
    <property type="match status" value="1"/>
</dbReference>
<dbReference type="NCBIfam" id="TIGR00860">
    <property type="entry name" value="LIC"/>
    <property type="match status" value="1"/>
</dbReference>
<dbReference type="InterPro" id="IPR036734">
    <property type="entry name" value="Neur_chan_lig-bd_sf"/>
</dbReference>
<feature type="region of interest" description="Disordered" evidence="21">
    <location>
        <begin position="320"/>
        <end position="455"/>
    </location>
</feature>
<dbReference type="CDD" id="cd19006">
    <property type="entry name" value="LGIC_ECD_GABAAR_LCCH3-like"/>
    <property type="match status" value="1"/>
</dbReference>
<dbReference type="PANTHER" id="PTHR18945">
    <property type="entry name" value="NEUROTRANSMITTER GATED ION CHANNEL"/>
    <property type="match status" value="1"/>
</dbReference>
<dbReference type="PRINTS" id="PR01160">
    <property type="entry name" value="GABAARBETA"/>
</dbReference>
<evidence type="ECO:0000256" key="14">
    <source>
        <dbReference type="ARBA" id="ARBA00023214"/>
    </source>
</evidence>
<feature type="compositionally biased region" description="Pro residues" evidence="21">
    <location>
        <begin position="395"/>
        <end position="411"/>
    </location>
</feature>
<keyword evidence="12" id="KW-0869">Chloride channel</keyword>
<dbReference type="GO" id="GO:0034707">
    <property type="term" value="C:chloride channel complex"/>
    <property type="evidence" value="ECO:0007669"/>
    <property type="project" value="UniProtKB-KW"/>
</dbReference>
<dbReference type="OrthoDB" id="6416936at2759"/>
<keyword evidence="13" id="KW-0325">Glycoprotein</keyword>
<evidence type="ECO:0000256" key="21">
    <source>
        <dbReference type="SAM" id="MobiDB-lite"/>
    </source>
</evidence>
<evidence type="ECO:0000256" key="6">
    <source>
        <dbReference type="ARBA" id="ARBA00022989"/>
    </source>
</evidence>
<dbReference type="InterPro" id="IPR036719">
    <property type="entry name" value="Neuro-gated_channel_TM_sf"/>
</dbReference>
<dbReference type="OMA" id="ARDIWLF"/>
<proteinExistence type="inferred from homology"/>
<dbReference type="Pfam" id="PF02931">
    <property type="entry name" value="Neur_chan_LBD"/>
    <property type="match status" value="1"/>
</dbReference>
<dbReference type="SUPFAM" id="SSF90112">
    <property type="entry name" value="Neurotransmitter-gated ion-channel transmembrane pore"/>
    <property type="match status" value="1"/>
</dbReference>
<accession>A0A1D2MAT4</accession>
<dbReference type="STRING" id="48709.A0A1D2MAT4"/>
<keyword evidence="2 20" id="KW-0813">Transport</keyword>
<evidence type="ECO:0000256" key="17">
    <source>
        <dbReference type="ARBA" id="ARBA00023303"/>
    </source>
</evidence>
<name>A0A1D2MAT4_ORCCI</name>
<evidence type="ECO:0000256" key="7">
    <source>
        <dbReference type="ARBA" id="ARBA00023018"/>
    </source>
</evidence>
<comment type="subcellular location">
    <subcellularLocation>
        <location evidence="18">Postsynaptic cell membrane</location>
        <topology evidence="18">Multi-pass membrane protein</topology>
    </subcellularLocation>
</comment>
<keyword evidence="7" id="KW-0770">Synapse</keyword>
<keyword evidence="9 20" id="KW-0472">Membrane</keyword>
<dbReference type="Proteomes" id="UP000094527">
    <property type="component" value="Unassembled WGS sequence"/>
</dbReference>
<keyword evidence="4 20" id="KW-0812">Transmembrane</keyword>
<dbReference type="GO" id="GO:0004890">
    <property type="term" value="F:GABA-A receptor activity"/>
    <property type="evidence" value="ECO:0007669"/>
    <property type="project" value="InterPro"/>
</dbReference>
<keyword evidence="5" id="KW-0732">Signal</keyword>
<evidence type="ECO:0000256" key="20">
    <source>
        <dbReference type="RuleBase" id="RU000687"/>
    </source>
</evidence>
<keyword evidence="6 20" id="KW-1133">Transmembrane helix</keyword>
<dbReference type="GO" id="GO:0099095">
    <property type="term" value="F:ligand-gated monoatomic anion channel activity"/>
    <property type="evidence" value="ECO:0007669"/>
    <property type="project" value="UniProtKB-ARBA"/>
</dbReference>
<dbReference type="InterPro" id="IPR006028">
    <property type="entry name" value="GABAA/Glycine_rcpt"/>
</dbReference>
<dbReference type="PROSITE" id="PS00236">
    <property type="entry name" value="NEUROTR_ION_CHANNEL"/>
    <property type="match status" value="1"/>
</dbReference>
<evidence type="ECO:0000256" key="1">
    <source>
        <dbReference type="ARBA" id="ARBA00010180"/>
    </source>
</evidence>
<evidence type="ECO:0000256" key="9">
    <source>
        <dbReference type="ARBA" id="ARBA00023136"/>
    </source>
</evidence>
<keyword evidence="25" id="KW-1185">Reference proteome</keyword>
<dbReference type="InterPro" id="IPR018000">
    <property type="entry name" value="Neurotransmitter_ion_chnl_CS"/>
</dbReference>
<dbReference type="GO" id="GO:0005230">
    <property type="term" value="F:extracellular ligand-gated monoatomic ion channel activity"/>
    <property type="evidence" value="ECO:0007669"/>
    <property type="project" value="InterPro"/>
</dbReference>
<dbReference type="SUPFAM" id="SSF63712">
    <property type="entry name" value="Nicotinic receptor ligand binding domain-like"/>
    <property type="match status" value="1"/>
</dbReference>
<keyword evidence="8 20" id="KW-0406">Ion transport</keyword>
<evidence type="ECO:0000256" key="15">
    <source>
        <dbReference type="ARBA" id="ARBA00023257"/>
    </source>
</evidence>
<evidence type="ECO:0000256" key="3">
    <source>
        <dbReference type="ARBA" id="ARBA00022475"/>
    </source>
</evidence>
<keyword evidence="16" id="KW-1071">Ligand-gated ion channel</keyword>
<feature type="compositionally biased region" description="Basic and acidic residues" evidence="21">
    <location>
        <begin position="328"/>
        <end position="341"/>
    </location>
</feature>
<evidence type="ECO:0000259" key="23">
    <source>
        <dbReference type="Pfam" id="PF02932"/>
    </source>
</evidence>
<evidence type="ECO:0000256" key="18">
    <source>
        <dbReference type="ARBA" id="ARBA00034104"/>
    </source>
</evidence>
<protein>
    <recommendedName>
        <fullName evidence="19">Gamma-aminobutyric acid receptor subunit beta</fullName>
    </recommendedName>
</protein>
<dbReference type="AlphaFoldDB" id="A0A1D2MAT4"/>
<evidence type="ECO:0000256" key="2">
    <source>
        <dbReference type="ARBA" id="ARBA00022448"/>
    </source>
</evidence>
<dbReference type="Pfam" id="PF02932">
    <property type="entry name" value="Neur_chan_memb"/>
    <property type="match status" value="1"/>
</dbReference>
<dbReference type="Gene3D" id="1.20.58.390">
    <property type="entry name" value="Neurotransmitter-gated ion-channel transmembrane domain"/>
    <property type="match status" value="2"/>
</dbReference>
<dbReference type="InterPro" id="IPR006029">
    <property type="entry name" value="Neurotrans-gated_channel_TM"/>
</dbReference>
<keyword evidence="15" id="KW-0628">Postsynaptic cell membrane</keyword>
<evidence type="ECO:0000256" key="10">
    <source>
        <dbReference type="ARBA" id="ARBA00023157"/>
    </source>
</evidence>
<evidence type="ECO:0000256" key="11">
    <source>
        <dbReference type="ARBA" id="ARBA00023170"/>
    </source>
</evidence>
<dbReference type="PRINTS" id="PR00253">
    <property type="entry name" value="GABAARECEPTR"/>
</dbReference>
<feature type="compositionally biased region" description="Low complexity" evidence="21">
    <location>
        <begin position="361"/>
        <end position="380"/>
    </location>
</feature>
<evidence type="ECO:0000256" key="8">
    <source>
        <dbReference type="ARBA" id="ARBA00023065"/>
    </source>
</evidence>